<keyword evidence="6" id="KW-1185">Reference proteome</keyword>
<feature type="transmembrane region" description="Helical" evidence="2">
    <location>
        <begin position="176"/>
        <end position="199"/>
    </location>
</feature>
<evidence type="ECO:0000313" key="5">
    <source>
        <dbReference type="EMBL" id="KAG5262235.1"/>
    </source>
</evidence>
<feature type="region of interest" description="Disordered" evidence="1">
    <location>
        <begin position="52"/>
        <end position="72"/>
    </location>
</feature>
<dbReference type="InterPro" id="IPR011646">
    <property type="entry name" value="KAP_P-loop"/>
</dbReference>
<name>A0AAV6FMB0_9TELE</name>
<evidence type="ECO:0000259" key="4">
    <source>
        <dbReference type="Pfam" id="PF23307"/>
    </source>
</evidence>
<dbReference type="Pfam" id="PF07693">
    <property type="entry name" value="KAP_NTPase"/>
    <property type="match status" value="1"/>
</dbReference>
<feature type="compositionally biased region" description="Basic residues" evidence="1">
    <location>
        <begin position="57"/>
        <end position="67"/>
    </location>
</feature>
<dbReference type="PANTHER" id="PTHR22674:SF6">
    <property type="entry name" value="NTPASE KAP FAMILY P-LOOP DOMAIN-CONTAINING PROTEIN 1"/>
    <property type="match status" value="1"/>
</dbReference>
<accession>A0AAV6FMB0</accession>
<protein>
    <recommendedName>
        <fullName evidence="7">KAP NTPase domain-containing protein</fullName>
    </recommendedName>
</protein>
<dbReference type="InterPro" id="IPR057092">
    <property type="entry name" value="SAM_KIDINS220"/>
</dbReference>
<sequence length="740" mass="84262">MSTKDLPSDKIYAKALSKTLTHVASPLTVGLYSSCNSRINMVLRNIEVEMEQETKRRERKSPGRSKPRPVQPSLCSTLALISRLLFYRPVWTEDNQHQKNVRFVFVRFSAWHFAGSDLLWAGLVMRLCVVLQQKFGKLQLGLYRMCQHDEETAEHKKTIEDGIANWRSKKICCFPLWLVLALIVTGAVVILALLIMFGFPKPEVEEDGNPEVEENDGFGVLEGFAIATLGLPAAGAVRFTFMLGKNLAFNQDFNIRSSMDNQKVSEKLGFMNEVRKEMKLLSHFIHFMEVFERRRIRVVLEITNLDRCTPKKIVGVLDAINILLSDEESPFISLLAVDPEVLVEQVDNAECCYNQKEAFGFLDRIITLPFTVPPLCDKSKRNVFLNIVRGQSEIPEVSPQKDDHMPLGSTKSSVCVEDESSLNGKRLLEETSVPLLAQTNKTEDLKDDEVERMVQEAFQTVHQPTSLLHVYLSGNTMSMRRIINSIRVTVVIMEELPHFQCQPAEKVAAWVVLADRWPCRLSWILQCIEDTQQRKAINQEVGMNSSMELWDVFMKHRLELHLMKEEVEDFLERDGDPELFEKFLRLDFRFTVGEAERFDQCTVNLDLSIKRKLARVRGSSKLKDPTQRNPFDALPRRQVIHMSTDGICEEMSRVGLSDKYAEVVKSNHLNGRALLFNDHADLKEVLQMTLGEWTTFKMTFLTGNSDTEGYEESRPAPAQPCKAICPSSPGHAAACKTTNV</sequence>
<evidence type="ECO:0000259" key="3">
    <source>
        <dbReference type="Pfam" id="PF07693"/>
    </source>
</evidence>
<feature type="domain" description="KAP NTPase" evidence="3">
    <location>
        <begin position="13"/>
        <end position="490"/>
    </location>
</feature>
<reference evidence="5" key="1">
    <citation type="submission" date="2020-10" db="EMBL/GenBank/DDBJ databases">
        <title>Chromosome-scale genome assembly of the Allis shad, Alosa alosa.</title>
        <authorList>
            <person name="Margot Z."/>
            <person name="Christophe K."/>
            <person name="Cabau C."/>
            <person name="Louis A."/>
            <person name="Berthelot C."/>
            <person name="Parey E."/>
            <person name="Roest Crollius H."/>
            <person name="Montfort J."/>
            <person name="Robinson-Rechavi M."/>
            <person name="Bucao C."/>
            <person name="Bouchez O."/>
            <person name="Gislard M."/>
            <person name="Lluch J."/>
            <person name="Milhes M."/>
            <person name="Lampietro C."/>
            <person name="Lopez Roques C."/>
            <person name="Donnadieu C."/>
            <person name="Braasch I."/>
            <person name="Desvignes T."/>
            <person name="Postlethwait J."/>
            <person name="Bobe J."/>
            <person name="Guiguen Y."/>
        </authorList>
    </citation>
    <scope>NUCLEOTIDE SEQUENCE</scope>
    <source>
        <strain evidence="5">M-15738</strain>
        <tissue evidence="5">Blood</tissue>
    </source>
</reference>
<keyword evidence="2" id="KW-0472">Membrane</keyword>
<evidence type="ECO:0000256" key="1">
    <source>
        <dbReference type="SAM" id="MobiDB-lite"/>
    </source>
</evidence>
<evidence type="ECO:0008006" key="7">
    <source>
        <dbReference type="Google" id="ProtNLM"/>
    </source>
</evidence>
<feature type="domain" description="Kinase D-interacting substrate of 220 kDa-like SAM" evidence="4">
    <location>
        <begin position="641"/>
        <end position="701"/>
    </location>
</feature>
<evidence type="ECO:0000313" key="6">
    <source>
        <dbReference type="Proteomes" id="UP000823561"/>
    </source>
</evidence>
<organism evidence="5 6">
    <name type="scientific">Alosa alosa</name>
    <name type="common">allis shad</name>
    <dbReference type="NCBI Taxonomy" id="278164"/>
    <lineage>
        <taxon>Eukaryota</taxon>
        <taxon>Metazoa</taxon>
        <taxon>Chordata</taxon>
        <taxon>Craniata</taxon>
        <taxon>Vertebrata</taxon>
        <taxon>Euteleostomi</taxon>
        <taxon>Actinopterygii</taxon>
        <taxon>Neopterygii</taxon>
        <taxon>Teleostei</taxon>
        <taxon>Clupei</taxon>
        <taxon>Clupeiformes</taxon>
        <taxon>Clupeoidei</taxon>
        <taxon>Clupeidae</taxon>
        <taxon>Alosa</taxon>
    </lineage>
</organism>
<keyword evidence="2" id="KW-0812">Transmembrane</keyword>
<dbReference type="EMBL" id="JADWDJ010000023">
    <property type="protein sequence ID" value="KAG5262235.1"/>
    <property type="molecule type" value="Genomic_DNA"/>
</dbReference>
<keyword evidence="2" id="KW-1133">Transmembrane helix</keyword>
<dbReference type="Proteomes" id="UP000823561">
    <property type="component" value="Chromosome 23"/>
</dbReference>
<dbReference type="PANTHER" id="PTHR22674">
    <property type="entry name" value="NTPASE, KAP FAMILY P-LOOP DOMAIN-CONTAINING 1"/>
    <property type="match status" value="1"/>
</dbReference>
<gene>
    <name evidence="5" type="ORF">AALO_G00293670</name>
</gene>
<proteinExistence type="predicted"/>
<dbReference type="Pfam" id="PF23307">
    <property type="entry name" value="SAM_KIDINS220"/>
    <property type="match status" value="1"/>
</dbReference>
<comment type="caution">
    <text evidence="5">The sequence shown here is derived from an EMBL/GenBank/DDBJ whole genome shotgun (WGS) entry which is preliminary data.</text>
</comment>
<dbReference type="InterPro" id="IPR052754">
    <property type="entry name" value="NTPase_KAP_P-loop"/>
</dbReference>
<dbReference type="AlphaFoldDB" id="A0AAV6FMB0"/>
<evidence type="ECO:0000256" key="2">
    <source>
        <dbReference type="SAM" id="Phobius"/>
    </source>
</evidence>